<dbReference type="PROSITE" id="PS01357">
    <property type="entry name" value="ZF_ZZ_1"/>
    <property type="match status" value="1"/>
</dbReference>
<dbReference type="FunFam" id="1.10.10.60:FF:000115">
    <property type="entry name" value="Transcriptional adapter 2"/>
    <property type="match status" value="1"/>
</dbReference>
<feature type="domain" description="Myb-like" evidence="11">
    <location>
        <begin position="69"/>
        <end position="112"/>
    </location>
</feature>
<dbReference type="GO" id="GO:0003682">
    <property type="term" value="F:chromatin binding"/>
    <property type="evidence" value="ECO:0007669"/>
    <property type="project" value="EnsemblFungi"/>
</dbReference>
<dbReference type="GO" id="GO:0071470">
    <property type="term" value="P:cellular response to osmotic stress"/>
    <property type="evidence" value="ECO:0007669"/>
    <property type="project" value="EnsemblFungi"/>
</dbReference>
<dbReference type="GO" id="GO:0010520">
    <property type="term" value="P:regulation of reciprocal meiotic recombination"/>
    <property type="evidence" value="ECO:0007669"/>
    <property type="project" value="EnsemblFungi"/>
</dbReference>
<dbReference type="GO" id="GO:0003713">
    <property type="term" value="F:transcription coactivator activity"/>
    <property type="evidence" value="ECO:0007669"/>
    <property type="project" value="EnsemblFungi"/>
</dbReference>
<protein>
    <recommendedName>
        <fullName evidence="8">Transcriptional adapter 2</fullName>
    </recommendedName>
</protein>
<keyword evidence="3 9" id="KW-0863">Zinc-finger</keyword>
<dbReference type="GO" id="GO:1990414">
    <property type="term" value="P:replication-born double-strand break repair via sister chromatid exchange"/>
    <property type="evidence" value="ECO:0007669"/>
    <property type="project" value="EnsemblFungi"/>
</dbReference>
<evidence type="ECO:0000259" key="14">
    <source>
        <dbReference type="PROSITE" id="PS51293"/>
    </source>
</evidence>
<dbReference type="Pfam" id="PF04433">
    <property type="entry name" value="SWIRM"/>
    <property type="match status" value="1"/>
</dbReference>
<dbReference type="GO" id="GO:0008270">
    <property type="term" value="F:zinc ion binding"/>
    <property type="evidence" value="ECO:0007669"/>
    <property type="project" value="UniProtKB-KW"/>
</dbReference>
<evidence type="ECO:0000256" key="1">
    <source>
        <dbReference type="ARBA" id="ARBA00004123"/>
    </source>
</evidence>
<proteinExistence type="predicted"/>
<dbReference type="EMBL" id="KV453910">
    <property type="protein sequence ID" value="ODV80987.1"/>
    <property type="molecule type" value="Genomic_DNA"/>
</dbReference>
<evidence type="ECO:0000259" key="11">
    <source>
        <dbReference type="PROSITE" id="PS50090"/>
    </source>
</evidence>
<dbReference type="GO" id="GO:0140671">
    <property type="term" value="C:ADA complex"/>
    <property type="evidence" value="ECO:0007669"/>
    <property type="project" value="EnsemblFungi"/>
</dbReference>
<feature type="region of interest" description="Disordered" evidence="10">
    <location>
        <begin position="324"/>
        <end position="346"/>
    </location>
</feature>
<dbReference type="InterPro" id="IPR036388">
    <property type="entry name" value="WH-like_DNA-bd_sf"/>
</dbReference>
<evidence type="ECO:0000256" key="4">
    <source>
        <dbReference type="ARBA" id="ARBA00022833"/>
    </source>
</evidence>
<feature type="domain" description="ZZ-type" evidence="12">
    <location>
        <begin position="6"/>
        <end position="62"/>
    </location>
</feature>
<dbReference type="CDD" id="cd00167">
    <property type="entry name" value="SANT"/>
    <property type="match status" value="1"/>
</dbReference>
<dbReference type="PROSITE" id="PS51293">
    <property type="entry name" value="SANT"/>
    <property type="match status" value="1"/>
</dbReference>
<evidence type="ECO:0000256" key="2">
    <source>
        <dbReference type="ARBA" id="ARBA00022723"/>
    </source>
</evidence>
<dbReference type="SMART" id="SM00717">
    <property type="entry name" value="SANT"/>
    <property type="match status" value="1"/>
</dbReference>
<dbReference type="AlphaFoldDB" id="A0A1E4SNJ1"/>
<keyword evidence="6 8" id="KW-0804">Transcription</keyword>
<dbReference type="Gene3D" id="1.10.10.60">
    <property type="entry name" value="Homeodomain-like"/>
    <property type="match status" value="1"/>
</dbReference>
<evidence type="ECO:0000256" key="5">
    <source>
        <dbReference type="ARBA" id="ARBA00023015"/>
    </source>
</evidence>
<dbReference type="GO" id="GO:0046695">
    <property type="term" value="C:SLIK (SAGA-like) complex"/>
    <property type="evidence" value="ECO:0007669"/>
    <property type="project" value="EnsemblFungi"/>
</dbReference>
<dbReference type="GO" id="GO:0000183">
    <property type="term" value="P:rDNA heterochromatin formation"/>
    <property type="evidence" value="ECO:0007669"/>
    <property type="project" value="EnsemblFungi"/>
</dbReference>
<dbReference type="PIRSF" id="PIRSF025024">
    <property type="entry name" value="Transcriptional_adaptor_2"/>
    <property type="match status" value="1"/>
</dbReference>
<dbReference type="InterPro" id="IPR017884">
    <property type="entry name" value="SANT_dom"/>
</dbReference>
<feature type="domain" description="SANT" evidence="14">
    <location>
        <begin position="64"/>
        <end position="116"/>
    </location>
</feature>
<evidence type="ECO:0000256" key="7">
    <source>
        <dbReference type="ARBA" id="ARBA00023242"/>
    </source>
</evidence>
<evidence type="ECO:0000256" key="6">
    <source>
        <dbReference type="ARBA" id="ARBA00023163"/>
    </source>
</evidence>
<dbReference type="InterPro" id="IPR055141">
    <property type="entry name" value="TADA2A_B-like_dom"/>
</dbReference>
<dbReference type="GO" id="GO:0006357">
    <property type="term" value="P:regulation of transcription by RNA polymerase II"/>
    <property type="evidence" value="ECO:0007669"/>
    <property type="project" value="EnsemblFungi"/>
</dbReference>
<dbReference type="Proteomes" id="UP000094285">
    <property type="component" value="Unassembled WGS sequence"/>
</dbReference>
<name>A0A1E4SNJ1_9ASCO</name>
<sequence length="463" mass="52610">MDTGKGKHFHCDVCSSDCTNRVRIQCAICADYDLCVPCFTSGQATGDHKPWHDYHVIEQNTYPIFDAEWGADEELLLIQGCENFGLGNWQDIADHIGNRSKEEVAKHYFDVYLNSPTYPLPDMDNHSFDNITPLEFMKQRKVRLEERRNMPLPPPKAKPVASVPLCHEIQGYMPGRLEFDYEAENDAEIPVKDLIFDPDDLMADIELKLTILDIYNSRLTTRAERKRVLILNNLLEYRKNISIDKRKSKEEKELLRKINAFIRILSPEDFNSFSNDMLNELRCRMRIQQLQNWRRHGITTIEDGNKFEKDKLIRAAHYQRMGHGPLGARHSNSATPGASGMGSGLSSGALAAGGGSMGMNGHRKAYSSPQPEFKPKIGNARAPLDILHAADFDLLSNEEKQLCATLRILPKPYLAIKNQLMKEAVKNNGILKKKDARQALKIDVNKASKIYEFFVQMGWCSQG</sequence>
<dbReference type="Gene3D" id="1.10.10.10">
    <property type="entry name" value="Winged helix-like DNA-binding domain superfamily/Winged helix DNA-binding domain"/>
    <property type="match status" value="1"/>
</dbReference>
<dbReference type="PROSITE" id="PS50090">
    <property type="entry name" value="MYB_LIKE"/>
    <property type="match status" value="1"/>
</dbReference>
<dbReference type="PROSITE" id="PS50135">
    <property type="entry name" value="ZF_ZZ_2"/>
    <property type="match status" value="1"/>
</dbReference>
<dbReference type="GO" id="GO:0000124">
    <property type="term" value="C:SAGA complex"/>
    <property type="evidence" value="ECO:0007669"/>
    <property type="project" value="EnsemblFungi"/>
</dbReference>
<evidence type="ECO:0000256" key="9">
    <source>
        <dbReference type="PROSITE-ProRule" id="PRU00228"/>
    </source>
</evidence>
<feature type="domain" description="SWIRM" evidence="13">
    <location>
        <begin position="375"/>
        <end position="463"/>
    </location>
</feature>
<keyword evidence="7 8" id="KW-0539">Nucleus</keyword>
<keyword evidence="2" id="KW-0479">Metal-binding</keyword>
<dbReference type="FunFam" id="1.10.10.10:FF:000087">
    <property type="entry name" value="Transcriptional adapter 2"/>
    <property type="match status" value="1"/>
</dbReference>
<comment type="subcellular location">
    <subcellularLocation>
        <location evidence="1 8">Nucleus</location>
    </subcellularLocation>
</comment>
<dbReference type="GO" id="GO:0031509">
    <property type="term" value="P:subtelomeric heterochromatin formation"/>
    <property type="evidence" value="ECO:0007669"/>
    <property type="project" value="EnsemblFungi"/>
</dbReference>
<dbReference type="GO" id="GO:0001786">
    <property type="term" value="F:phosphatidylserine binding"/>
    <property type="evidence" value="ECO:0007669"/>
    <property type="project" value="EnsemblFungi"/>
</dbReference>
<dbReference type="InterPro" id="IPR007526">
    <property type="entry name" value="SWIRM"/>
</dbReference>
<evidence type="ECO:0000259" key="12">
    <source>
        <dbReference type="PROSITE" id="PS50135"/>
    </source>
</evidence>
<dbReference type="Pfam" id="PF00569">
    <property type="entry name" value="ZZ"/>
    <property type="match status" value="1"/>
</dbReference>
<dbReference type="InterPro" id="IPR000433">
    <property type="entry name" value="Znf_ZZ"/>
</dbReference>
<dbReference type="InterPro" id="IPR001005">
    <property type="entry name" value="SANT/Myb"/>
</dbReference>
<evidence type="ECO:0000256" key="8">
    <source>
        <dbReference type="PIRNR" id="PIRNR025024"/>
    </source>
</evidence>
<evidence type="ECO:0000313" key="15">
    <source>
        <dbReference type="EMBL" id="ODV80987.1"/>
    </source>
</evidence>
<dbReference type="Pfam" id="PF00249">
    <property type="entry name" value="Myb_DNA-binding"/>
    <property type="match status" value="1"/>
</dbReference>
<dbReference type="Pfam" id="PF22941">
    <property type="entry name" value="TADA2A-like_3rd"/>
    <property type="match status" value="1"/>
</dbReference>
<dbReference type="FunFam" id="3.30.60.90:FF:000008">
    <property type="entry name" value="Transcriptional adapter 2"/>
    <property type="match status" value="1"/>
</dbReference>
<dbReference type="InterPro" id="IPR043145">
    <property type="entry name" value="Znf_ZZ_sf"/>
</dbReference>
<evidence type="ECO:0000259" key="13">
    <source>
        <dbReference type="PROSITE" id="PS50934"/>
    </source>
</evidence>
<keyword evidence="5 8" id="KW-0805">Transcription regulation</keyword>
<dbReference type="InterPro" id="IPR009057">
    <property type="entry name" value="Homeodomain-like_sf"/>
</dbReference>
<dbReference type="RefSeq" id="XP_020066109.1">
    <property type="nucleotide sequence ID" value="XM_020209449.1"/>
</dbReference>
<dbReference type="PANTHER" id="PTHR12374:SF20">
    <property type="entry name" value="TRANSCRIPTIONAL ADAPTER 2-ALPHA"/>
    <property type="match status" value="1"/>
</dbReference>
<dbReference type="PROSITE" id="PS50934">
    <property type="entry name" value="SWIRM"/>
    <property type="match status" value="1"/>
</dbReference>
<dbReference type="InterPro" id="IPR016827">
    <property type="entry name" value="Ada2/TADA2"/>
</dbReference>
<dbReference type="GeneID" id="30983585"/>
<reference evidence="16" key="1">
    <citation type="submission" date="2016-05" db="EMBL/GenBank/DDBJ databases">
        <title>Comparative genomics of biotechnologically important yeasts.</title>
        <authorList>
            <consortium name="DOE Joint Genome Institute"/>
            <person name="Riley R."/>
            <person name="Haridas S."/>
            <person name="Wolfe K.H."/>
            <person name="Lopes M.R."/>
            <person name="Hittinger C.T."/>
            <person name="Goker M."/>
            <person name="Salamov A."/>
            <person name="Wisecaver J."/>
            <person name="Long T.M."/>
            <person name="Aerts A.L."/>
            <person name="Barry K."/>
            <person name="Choi C."/>
            <person name="Clum A."/>
            <person name="Coughlan A.Y."/>
            <person name="Deshpande S."/>
            <person name="Douglass A.P."/>
            <person name="Hanson S.J."/>
            <person name="Klenk H.-P."/>
            <person name="Labutti K."/>
            <person name="Lapidus A."/>
            <person name="Lindquist E."/>
            <person name="Lipzen A."/>
            <person name="Meier-Kolthoff J.P."/>
            <person name="Ohm R.A."/>
            <person name="Otillar R.P."/>
            <person name="Pangilinan J."/>
            <person name="Peng Y."/>
            <person name="Rokas A."/>
            <person name="Rosa C.A."/>
            <person name="Scheuner C."/>
            <person name="Sibirny A.A."/>
            <person name="Slot J.C."/>
            <person name="Stielow J.B."/>
            <person name="Sun H."/>
            <person name="Kurtzman C.P."/>
            <person name="Blackwell M."/>
            <person name="Grigoriev I.V."/>
            <person name="Jeffries T.W."/>
        </authorList>
    </citation>
    <scope>NUCLEOTIDE SEQUENCE [LARGE SCALE GENOMIC DNA]</scope>
    <source>
        <strain evidence="16">NRRL Y-17324</strain>
    </source>
</reference>
<dbReference type="CDD" id="cd02335">
    <property type="entry name" value="ZZ_ADA2"/>
    <property type="match status" value="1"/>
</dbReference>
<keyword evidence="4" id="KW-0862">Zinc</keyword>
<keyword evidence="16" id="KW-1185">Reference proteome</keyword>
<gene>
    <name evidence="15" type="ORF">CANTADRAFT_47320</name>
</gene>
<evidence type="ECO:0000256" key="3">
    <source>
        <dbReference type="ARBA" id="ARBA00022771"/>
    </source>
</evidence>
<dbReference type="GO" id="GO:0005634">
    <property type="term" value="C:nucleus"/>
    <property type="evidence" value="ECO:0007669"/>
    <property type="project" value="UniProtKB-SubCell"/>
</dbReference>
<dbReference type="SMART" id="SM00291">
    <property type="entry name" value="ZnF_ZZ"/>
    <property type="match status" value="1"/>
</dbReference>
<accession>A0A1E4SNJ1</accession>
<dbReference type="PANTHER" id="PTHR12374">
    <property type="entry name" value="TRANSCRIPTIONAL ADAPTOR 2 ADA2 -RELATED"/>
    <property type="match status" value="1"/>
</dbReference>
<dbReference type="OrthoDB" id="270417at2759"/>
<dbReference type="InterPro" id="IPR041983">
    <property type="entry name" value="ADA2-like_ZZ"/>
</dbReference>
<dbReference type="GO" id="GO:0000781">
    <property type="term" value="C:chromosome, telomeric region"/>
    <property type="evidence" value="ECO:0007669"/>
    <property type="project" value="GOC"/>
</dbReference>
<organism evidence="15 16">
    <name type="scientific">Suhomyces tanzawaensis NRRL Y-17324</name>
    <dbReference type="NCBI Taxonomy" id="984487"/>
    <lineage>
        <taxon>Eukaryota</taxon>
        <taxon>Fungi</taxon>
        <taxon>Dikarya</taxon>
        <taxon>Ascomycota</taxon>
        <taxon>Saccharomycotina</taxon>
        <taxon>Pichiomycetes</taxon>
        <taxon>Debaryomycetaceae</taxon>
        <taxon>Suhomyces</taxon>
    </lineage>
</organism>
<evidence type="ECO:0000256" key="10">
    <source>
        <dbReference type="SAM" id="MobiDB-lite"/>
    </source>
</evidence>
<dbReference type="Gene3D" id="3.30.60.90">
    <property type="match status" value="1"/>
</dbReference>
<evidence type="ECO:0000313" key="16">
    <source>
        <dbReference type="Proteomes" id="UP000094285"/>
    </source>
</evidence>
<dbReference type="SUPFAM" id="SSF46689">
    <property type="entry name" value="Homeodomain-like"/>
    <property type="match status" value="2"/>
</dbReference>
<dbReference type="SUPFAM" id="SSF57850">
    <property type="entry name" value="RING/U-box"/>
    <property type="match status" value="1"/>
</dbReference>
<dbReference type="STRING" id="984487.A0A1E4SNJ1"/>